<keyword evidence="2" id="KW-0812">Transmembrane</keyword>
<dbReference type="RefSeq" id="WP_089993802.1">
    <property type="nucleotide sequence ID" value="NZ_FOIZ01000001.1"/>
</dbReference>
<evidence type="ECO:0000313" key="4">
    <source>
        <dbReference type="EMBL" id="SEW30482.1"/>
    </source>
</evidence>
<gene>
    <name evidence="4" type="ORF">SAMN04488515_2158</name>
</gene>
<sequence>MTSPELIAALAGVALVFYFFWPTPKSKLKPKQKRPKSQPKKRSGLPRNPIVLDGSNVMFWGGDPSAKTLNHVIGHITQKDFSPIVIFDASAGYRLSDRFMTEGDFARLTSLPEKQILVVNKGVVADAVILDFASEHNLRIVTNDRYRDWSGSFPIVREKGRLLRGDFKQGNVRLNGL</sequence>
<organism evidence="4 5">
    <name type="scientific">Cognatiyoonia koreensis</name>
    <dbReference type="NCBI Taxonomy" id="364200"/>
    <lineage>
        <taxon>Bacteria</taxon>
        <taxon>Pseudomonadati</taxon>
        <taxon>Pseudomonadota</taxon>
        <taxon>Alphaproteobacteria</taxon>
        <taxon>Rhodobacterales</taxon>
        <taxon>Paracoccaceae</taxon>
        <taxon>Cognatiyoonia</taxon>
    </lineage>
</organism>
<proteinExistence type="predicted"/>
<dbReference type="STRING" id="364200.SAMN04488515_2158"/>
<evidence type="ECO:0000256" key="1">
    <source>
        <dbReference type="SAM" id="MobiDB-lite"/>
    </source>
</evidence>
<dbReference type="EMBL" id="FOIZ01000001">
    <property type="protein sequence ID" value="SEW30482.1"/>
    <property type="molecule type" value="Genomic_DNA"/>
</dbReference>
<feature type="domain" description="RNase NYN" evidence="3">
    <location>
        <begin position="47"/>
        <end position="167"/>
    </location>
</feature>
<dbReference type="Proteomes" id="UP000199167">
    <property type="component" value="Unassembled WGS sequence"/>
</dbReference>
<reference evidence="4 5" key="1">
    <citation type="submission" date="2016-10" db="EMBL/GenBank/DDBJ databases">
        <authorList>
            <person name="de Groot N.N."/>
        </authorList>
    </citation>
    <scope>NUCLEOTIDE SEQUENCE [LARGE SCALE GENOMIC DNA]</scope>
    <source>
        <strain evidence="4 5">DSM 17925</strain>
    </source>
</reference>
<keyword evidence="2" id="KW-1133">Transmembrane helix</keyword>
<feature type="transmembrane region" description="Helical" evidence="2">
    <location>
        <begin position="6"/>
        <end position="24"/>
    </location>
</feature>
<name>A0A1I0QSA3_9RHOB</name>
<keyword evidence="5" id="KW-1185">Reference proteome</keyword>
<keyword evidence="2" id="KW-0472">Membrane</keyword>
<dbReference type="Pfam" id="PF11977">
    <property type="entry name" value="RNase_Zc3h12a"/>
    <property type="match status" value="1"/>
</dbReference>
<dbReference type="AlphaFoldDB" id="A0A1I0QSA3"/>
<evidence type="ECO:0000313" key="5">
    <source>
        <dbReference type="Proteomes" id="UP000199167"/>
    </source>
</evidence>
<dbReference type="InterPro" id="IPR021869">
    <property type="entry name" value="RNase_Zc3h12_NYN"/>
</dbReference>
<evidence type="ECO:0000259" key="3">
    <source>
        <dbReference type="Pfam" id="PF11977"/>
    </source>
</evidence>
<dbReference type="OrthoDB" id="5196680at2"/>
<feature type="region of interest" description="Disordered" evidence="1">
    <location>
        <begin position="26"/>
        <end position="48"/>
    </location>
</feature>
<dbReference type="Gene3D" id="3.40.50.11980">
    <property type="match status" value="1"/>
</dbReference>
<evidence type="ECO:0000256" key="2">
    <source>
        <dbReference type="SAM" id="Phobius"/>
    </source>
</evidence>
<protein>
    <submittedName>
        <fullName evidence="4">Zc3h12a-like Ribonuclease NYN domain-containing protein</fullName>
    </submittedName>
</protein>
<accession>A0A1I0QSA3</accession>
<feature type="compositionally biased region" description="Basic residues" evidence="1">
    <location>
        <begin position="26"/>
        <end position="44"/>
    </location>
</feature>